<dbReference type="STRING" id="688867.SAMN05660236_0659"/>
<evidence type="ECO:0000313" key="2">
    <source>
        <dbReference type="Proteomes" id="UP000190961"/>
    </source>
</evidence>
<gene>
    <name evidence="1" type="ORF">SAMN05660236_0659</name>
</gene>
<protein>
    <recommendedName>
        <fullName evidence="3">DUF2851 domain-containing protein</fullName>
    </recommendedName>
</protein>
<organism evidence="1 2">
    <name type="scientific">Ohtaekwangia koreensis</name>
    <dbReference type="NCBI Taxonomy" id="688867"/>
    <lineage>
        <taxon>Bacteria</taxon>
        <taxon>Pseudomonadati</taxon>
        <taxon>Bacteroidota</taxon>
        <taxon>Cytophagia</taxon>
        <taxon>Cytophagales</taxon>
        <taxon>Fulvivirgaceae</taxon>
        <taxon>Ohtaekwangia</taxon>
    </lineage>
</organism>
<name>A0A1T5J204_9BACT</name>
<dbReference type="InterPro" id="IPR021272">
    <property type="entry name" value="DUF2851"/>
</dbReference>
<keyword evidence="2" id="KW-1185">Reference proteome</keyword>
<dbReference type="RefSeq" id="WP_079685268.1">
    <property type="nucleotide sequence ID" value="NZ_FUZU01000001.1"/>
</dbReference>
<dbReference type="OrthoDB" id="1005072at2"/>
<proteinExistence type="predicted"/>
<reference evidence="1 2" key="1">
    <citation type="submission" date="2017-02" db="EMBL/GenBank/DDBJ databases">
        <authorList>
            <person name="Peterson S.W."/>
        </authorList>
    </citation>
    <scope>NUCLEOTIDE SEQUENCE [LARGE SCALE GENOMIC DNA]</scope>
    <source>
        <strain evidence="1 2">DSM 25262</strain>
    </source>
</reference>
<dbReference type="Pfam" id="PF11013">
    <property type="entry name" value="DUF2851"/>
    <property type="match status" value="1"/>
</dbReference>
<evidence type="ECO:0000313" key="1">
    <source>
        <dbReference type="EMBL" id="SKC45351.1"/>
    </source>
</evidence>
<accession>A0A1T5J204</accession>
<dbReference type="AlphaFoldDB" id="A0A1T5J204"/>
<sequence length="429" mass="49306">MSESFLHYLWQFQYFNKQDLRTSDGEPVSIFHAGYRNTHAGPDFQDIRIKIGAVEWSGSAEIHINASGWIDHRHDHDAAYDTVALHVVWNNDKPVTRKDGSVLPTLELKNRVEDDLLLRYKTLANNPEEIPCATSFSKVSELTIFSTLDKMLTERLERKSKDVFALLKRNHNNWEETCYQLLAKNFGFKINADPFLQLAQGLPYKTVLKHADKSECVEALIFGQAGFLDDKKVDDEYIRLLKREYALLSHKYSLGSSKLNLAQWKFLRLRPANFPTIRLAQFAGLLLHQKNIVSKILEAVTYEELKLLFSVKQSDYWLHHYLLGKTSREAIAVLGEMSIDNIIVNTVAPLLVAYGKLKDDSLYLERAIMILQQVPSEFNFITRRWATVGIKSKMAFDSQGLIELYTNFCSKRRCLDCNIGASLLKPIRK</sequence>
<dbReference type="EMBL" id="FUZU01000001">
    <property type="protein sequence ID" value="SKC45351.1"/>
    <property type="molecule type" value="Genomic_DNA"/>
</dbReference>
<dbReference type="Proteomes" id="UP000190961">
    <property type="component" value="Unassembled WGS sequence"/>
</dbReference>
<evidence type="ECO:0008006" key="3">
    <source>
        <dbReference type="Google" id="ProtNLM"/>
    </source>
</evidence>